<keyword evidence="3" id="KW-1185">Reference proteome</keyword>
<keyword evidence="1" id="KW-0472">Membrane</keyword>
<dbReference type="Proteomes" id="UP000198211">
    <property type="component" value="Unassembled WGS sequence"/>
</dbReference>
<keyword evidence="1" id="KW-0812">Transmembrane</keyword>
<reference evidence="3" key="1">
    <citation type="submission" date="2017-03" db="EMBL/GenBank/DDBJ databases">
        <title>Phytopthora megakarya and P. palmivora, two closely related causual agents of cacao black pod achieved similar genome size and gene model numbers by different mechanisms.</title>
        <authorList>
            <person name="Ali S."/>
            <person name="Shao J."/>
            <person name="Larry D.J."/>
            <person name="Kronmiller B."/>
            <person name="Shen D."/>
            <person name="Strem M.D."/>
            <person name="Melnick R.L."/>
            <person name="Guiltinan M.J."/>
            <person name="Tyler B.M."/>
            <person name="Meinhardt L.W."/>
            <person name="Bailey B.A."/>
        </authorList>
    </citation>
    <scope>NUCLEOTIDE SEQUENCE [LARGE SCALE GENOMIC DNA]</scope>
    <source>
        <strain evidence="3">zdho120</strain>
    </source>
</reference>
<evidence type="ECO:0000313" key="3">
    <source>
        <dbReference type="Proteomes" id="UP000198211"/>
    </source>
</evidence>
<evidence type="ECO:0000313" key="2">
    <source>
        <dbReference type="EMBL" id="OWZ21815.1"/>
    </source>
</evidence>
<gene>
    <name evidence="2" type="ORF">PHMEG_0003565</name>
</gene>
<evidence type="ECO:0000256" key="1">
    <source>
        <dbReference type="SAM" id="Phobius"/>
    </source>
</evidence>
<accession>A0A225WVX7</accession>
<feature type="transmembrane region" description="Helical" evidence="1">
    <location>
        <begin position="147"/>
        <end position="169"/>
    </location>
</feature>
<name>A0A225WVX7_9STRA</name>
<protein>
    <submittedName>
        <fullName evidence="2">RxLR effector protein</fullName>
    </submittedName>
</protein>
<organism evidence="2 3">
    <name type="scientific">Phytophthora megakarya</name>
    <dbReference type="NCBI Taxonomy" id="4795"/>
    <lineage>
        <taxon>Eukaryota</taxon>
        <taxon>Sar</taxon>
        <taxon>Stramenopiles</taxon>
        <taxon>Oomycota</taxon>
        <taxon>Peronosporomycetes</taxon>
        <taxon>Peronosporales</taxon>
        <taxon>Peronosporaceae</taxon>
        <taxon>Phytophthora</taxon>
    </lineage>
</organism>
<comment type="caution">
    <text evidence="2">The sequence shown here is derived from an EMBL/GenBank/DDBJ whole genome shotgun (WGS) entry which is preliminary data.</text>
</comment>
<dbReference type="AlphaFoldDB" id="A0A225WVX7"/>
<dbReference type="EMBL" id="NBNE01000186">
    <property type="protein sequence ID" value="OWZ21815.1"/>
    <property type="molecule type" value="Genomic_DNA"/>
</dbReference>
<proteinExistence type="predicted"/>
<sequence>MADSTIAKSINEKAASSLNLRTINRKLEEVTKTTGDATDEERLVNTSWTGFGWLAKLFSRNPKVGAAMKTNADVASTLNSPKVQNALAQSVKTPGFQKFATGLQNSPSVNKLSSAVGGKSGQFTTKQVTNVGHLAVASSKSKVATKLWVSFGSAFLLIVGIIVLVIAVVKAKG</sequence>
<keyword evidence="1" id="KW-1133">Transmembrane helix</keyword>
<dbReference type="OrthoDB" id="115580at2759"/>